<gene>
    <name evidence="3" type="ORF">ANCCAN_02266</name>
</gene>
<evidence type="ECO:0000313" key="4">
    <source>
        <dbReference type="Proteomes" id="UP000252519"/>
    </source>
</evidence>
<evidence type="ECO:0000313" key="3">
    <source>
        <dbReference type="EMBL" id="RCN51599.1"/>
    </source>
</evidence>
<dbReference type="SUPFAM" id="SSF53474">
    <property type="entry name" value="alpha/beta-Hydrolases"/>
    <property type="match status" value="1"/>
</dbReference>
<dbReference type="OrthoDB" id="5866690at2759"/>
<evidence type="ECO:0000259" key="2">
    <source>
        <dbReference type="Pfam" id="PF01764"/>
    </source>
</evidence>
<dbReference type="GO" id="GO:0006629">
    <property type="term" value="P:lipid metabolic process"/>
    <property type="evidence" value="ECO:0007669"/>
    <property type="project" value="InterPro"/>
</dbReference>
<proteinExistence type="predicted"/>
<accession>A0A368H7K2</accession>
<dbReference type="Gene3D" id="3.40.50.1820">
    <property type="entry name" value="alpha/beta hydrolase"/>
    <property type="match status" value="1"/>
</dbReference>
<dbReference type="Pfam" id="PF01764">
    <property type="entry name" value="Lipase_3"/>
    <property type="match status" value="1"/>
</dbReference>
<comment type="caution">
    <text evidence="3">The sequence shown here is derived from an EMBL/GenBank/DDBJ whole genome shotgun (WGS) entry which is preliminary data.</text>
</comment>
<dbReference type="Proteomes" id="UP000252519">
    <property type="component" value="Unassembled WGS sequence"/>
</dbReference>
<keyword evidence="4" id="KW-1185">Reference proteome</keyword>
<dbReference type="InterPro" id="IPR029058">
    <property type="entry name" value="AB_hydrolase_fold"/>
</dbReference>
<name>A0A368H7K2_ANCCA</name>
<dbReference type="PANTHER" id="PTHR45908">
    <property type="entry name" value="PROTEIN CBG11750-RELATED"/>
    <property type="match status" value="1"/>
</dbReference>
<feature type="domain" description="Fungal lipase-type" evidence="2">
    <location>
        <begin position="98"/>
        <end position="209"/>
    </location>
</feature>
<dbReference type="CDD" id="cd00519">
    <property type="entry name" value="Lipase_3"/>
    <property type="match status" value="1"/>
</dbReference>
<dbReference type="InterPro" id="IPR002921">
    <property type="entry name" value="Fungal_lipase-type"/>
</dbReference>
<reference evidence="3 4" key="1">
    <citation type="submission" date="2014-10" db="EMBL/GenBank/DDBJ databases">
        <title>Draft genome of the hookworm Ancylostoma caninum.</title>
        <authorList>
            <person name="Mitreva M."/>
        </authorList>
    </citation>
    <scope>NUCLEOTIDE SEQUENCE [LARGE SCALE GENOMIC DNA]</scope>
    <source>
        <strain evidence="3 4">Baltimore</strain>
    </source>
</reference>
<dbReference type="EMBL" id="JOJR01000012">
    <property type="protein sequence ID" value="RCN51599.1"/>
    <property type="molecule type" value="Genomic_DNA"/>
</dbReference>
<feature type="region of interest" description="Disordered" evidence="1">
    <location>
        <begin position="38"/>
        <end position="58"/>
    </location>
</feature>
<sequence>MLACGEKSKNRMPFDFKNYDDDFIRRITNPSVADEDYVDDFEDERNANGDSEELPDEEKEFDFTQYNENFAREIMFPVAAAAYSSTPFECLSRALGFKKSKWDYGGRVSFYFDKTFSLVWKGIEDHVYNSINEHPKWDIWISGHSLGGALATLAASFLVQSKYIDDPNKVKLVTFGQPRVGDKEFAEAFDDQDLYVYRVVHWRDLVPGILKPGYQHQGEEVINRVFTNRVPKSRPALN</sequence>
<protein>
    <submittedName>
        <fullName evidence="3">Triacylglycerol lipase</fullName>
    </submittedName>
</protein>
<evidence type="ECO:0000256" key="1">
    <source>
        <dbReference type="SAM" id="MobiDB-lite"/>
    </source>
</evidence>
<organism evidence="3 4">
    <name type="scientific">Ancylostoma caninum</name>
    <name type="common">Dog hookworm</name>
    <dbReference type="NCBI Taxonomy" id="29170"/>
    <lineage>
        <taxon>Eukaryota</taxon>
        <taxon>Metazoa</taxon>
        <taxon>Ecdysozoa</taxon>
        <taxon>Nematoda</taxon>
        <taxon>Chromadorea</taxon>
        <taxon>Rhabditida</taxon>
        <taxon>Rhabditina</taxon>
        <taxon>Rhabditomorpha</taxon>
        <taxon>Strongyloidea</taxon>
        <taxon>Ancylostomatidae</taxon>
        <taxon>Ancylostomatinae</taxon>
        <taxon>Ancylostoma</taxon>
    </lineage>
</organism>
<dbReference type="AlphaFoldDB" id="A0A368H7K2"/>